<evidence type="ECO:0000313" key="15">
    <source>
        <dbReference type="Proteomes" id="UP000789524"/>
    </source>
</evidence>
<dbReference type="PROSITE" id="PS50086">
    <property type="entry name" value="TBC_RABGAP"/>
    <property type="match status" value="1"/>
</dbReference>
<protein>
    <recommendedName>
        <fullName evidence="3">TBC1 domain family member 31</fullName>
    </recommendedName>
</protein>
<dbReference type="InterPro" id="IPR000195">
    <property type="entry name" value="Rab-GAP-TBC_dom"/>
</dbReference>
<feature type="compositionally biased region" description="Basic and acidic residues" evidence="12">
    <location>
        <begin position="756"/>
        <end position="776"/>
    </location>
</feature>
<dbReference type="SMART" id="SM00320">
    <property type="entry name" value="WD40"/>
    <property type="match status" value="4"/>
</dbReference>
<organism evidence="14 15">
    <name type="scientific">Danaus chrysippus</name>
    <name type="common">African queen</name>
    <dbReference type="NCBI Taxonomy" id="151541"/>
    <lineage>
        <taxon>Eukaryota</taxon>
        <taxon>Metazoa</taxon>
        <taxon>Ecdysozoa</taxon>
        <taxon>Arthropoda</taxon>
        <taxon>Hexapoda</taxon>
        <taxon>Insecta</taxon>
        <taxon>Pterygota</taxon>
        <taxon>Neoptera</taxon>
        <taxon>Endopterygota</taxon>
        <taxon>Lepidoptera</taxon>
        <taxon>Glossata</taxon>
        <taxon>Ditrysia</taxon>
        <taxon>Papilionoidea</taxon>
        <taxon>Nymphalidae</taxon>
        <taxon>Danainae</taxon>
        <taxon>Danaini</taxon>
        <taxon>Danaina</taxon>
        <taxon>Danaus</taxon>
        <taxon>Anosia</taxon>
    </lineage>
</organism>
<evidence type="ECO:0000256" key="2">
    <source>
        <dbReference type="ARBA" id="ARBA00004607"/>
    </source>
</evidence>
<evidence type="ECO:0000256" key="9">
    <source>
        <dbReference type="ARBA" id="ARBA00023212"/>
    </source>
</evidence>
<dbReference type="InterPro" id="IPR035969">
    <property type="entry name" value="Rab-GAP_TBC_sf"/>
</dbReference>
<evidence type="ECO:0000256" key="8">
    <source>
        <dbReference type="ARBA" id="ARBA00023054"/>
    </source>
</evidence>
<dbReference type="EMBL" id="CAKASE010000052">
    <property type="protein sequence ID" value="CAG9564903.1"/>
    <property type="molecule type" value="Genomic_DNA"/>
</dbReference>
<dbReference type="InterPro" id="IPR036322">
    <property type="entry name" value="WD40_repeat_dom_sf"/>
</dbReference>
<feature type="compositionally biased region" description="Polar residues" evidence="12">
    <location>
        <begin position="692"/>
        <end position="708"/>
    </location>
</feature>
<feature type="compositionally biased region" description="Basic and acidic residues" evidence="12">
    <location>
        <begin position="680"/>
        <end position="691"/>
    </location>
</feature>
<keyword evidence="15" id="KW-1185">Reference proteome</keyword>
<keyword evidence="10" id="KW-0966">Cell projection</keyword>
<evidence type="ECO:0000256" key="6">
    <source>
        <dbReference type="ARBA" id="ARBA00022737"/>
    </source>
</evidence>
<dbReference type="InterPro" id="IPR051570">
    <property type="entry name" value="TBC1_cilium_biogenesis"/>
</dbReference>
<name>A0A8J2QMT0_9NEOP</name>
<accession>A0A8J2QMT0</accession>
<dbReference type="Proteomes" id="UP000789524">
    <property type="component" value="Unassembled WGS sequence"/>
</dbReference>
<comment type="caution">
    <text evidence="14">The sequence shown here is derived from an EMBL/GenBank/DDBJ whole genome shotgun (WGS) entry which is preliminary data.</text>
</comment>
<dbReference type="GO" id="GO:0060090">
    <property type="term" value="F:molecular adaptor activity"/>
    <property type="evidence" value="ECO:0007669"/>
    <property type="project" value="UniProtKB-ARBA"/>
</dbReference>
<evidence type="ECO:0000256" key="1">
    <source>
        <dbReference type="ARBA" id="ARBA00004120"/>
    </source>
</evidence>
<evidence type="ECO:0000256" key="3">
    <source>
        <dbReference type="ARBA" id="ARBA00014199"/>
    </source>
</evidence>
<feature type="region of interest" description="Disordered" evidence="12">
    <location>
        <begin position="756"/>
        <end position="790"/>
    </location>
</feature>
<dbReference type="GO" id="GO:0034451">
    <property type="term" value="C:centriolar satellite"/>
    <property type="evidence" value="ECO:0007669"/>
    <property type="project" value="UniProtKB-SubCell"/>
</dbReference>
<dbReference type="InterPro" id="IPR001680">
    <property type="entry name" value="WD40_rpt"/>
</dbReference>
<dbReference type="PANTHER" id="PTHR19853">
    <property type="entry name" value="WD REPEAT CONTAINING PROTEIN 3 WDR3"/>
    <property type="match status" value="1"/>
</dbReference>
<evidence type="ECO:0000256" key="4">
    <source>
        <dbReference type="ARBA" id="ARBA00022490"/>
    </source>
</evidence>
<evidence type="ECO:0000313" key="14">
    <source>
        <dbReference type="EMBL" id="CAG9564903.1"/>
    </source>
</evidence>
<reference evidence="14" key="1">
    <citation type="submission" date="2021-09" db="EMBL/GenBank/DDBJ databases">
        <authorList>
            <person name="Martin H S."/>
        </authorList>
    </citation>
    <scope>NUCLEOTIDE SEQUENCE</scope>
</reference>
<comment type="function">
    <text evidence="11">Molecular adapter which is involved in cilium biogenesis. Part of a functional complex including OFD1 a centriolar protein involved in cilium assembly. Could regulate the cAMP-dependent phosphorylation of OFD1, and its subsequent ubiquitination by PJA2 which ultimately leads to its proteasomal degradation.</text>
</comment>
<dbReference type="Gene3D" id="1.10.472.80">
    <property type="entry name" value="Ypt/Rab-GAP domain of gyp1p, domain 3"/>
    <property type="match status" value="1"/>
</dbReference>
<keyword evidence="7" id="KW-0970">Cilium biogenesis/degradation</keyword>
<dbReference type="SUPFAM" id="SSF50978">
    <property type="entry name" value="WD40 repeat-like"/>
    <property type="match status" value="1"/>
</dbReference>
<keyword evidence="5" id="KW-0853">WD repeat</keyword>
<feature type="compositionally biased region" description="Basic and acidic residues" evidence="12">
    <location>
        <begin position="731"/>
        <end position="741"/>
    </location>
</feature>
<proteinExistence type="predicted"/>
<dbReference type="GO" id="GO:0060271">
    <property type="term" value="P:cilium assembly"/>
    <property type="evidence" value="ECO:0007669"/>
    <property type="project" value="UniProtKB-ARBA"/>
</dbReference>
<dbReference type="OrthoDB" id="5578278at2759"/>
<evidence type="ECO:0000256" key="5">
    <source>
        <dbReference type="ARBA" id="ARBA00022574"/>
    </source>
</evidence>
<gene>
    <name evidence="14" type="ORF">DCHRY22_LOCUS5830</name>
</gene>
<dbReference type="InterPro" id="IPR015943">
    <property type="entry name" value="WD40/YVTN_repeat-like_dom_sf"/>
</dbReference>
<dbReference type="GO" id="GO:0036064">
    <property type="term" value="C:ciliary basal body"/>
    <property type="evidence" value="ECO:0007669"/>
    <property type="project" value="TreeGrafter"/>
</dbReference>
<evidence type="ECO:0000256" key="10">
    <source>
        <dbReference type="ARBA" id="ARBA00023273"/>
    </source>
</evidence>
<keyword evidence="9" id="KW-0206">Cytoskeleton</keyword>
<feature type="domain" description="Rab-GAP TBC" evidence="13">
    <location>
        <begin position="396"/>
        <end position="571"/>
    </location>
</feature>
<evidence type="ECO:0000256" key="7">
    <source>
        <dbReference type="ARBA" id="ARBA00022794"/>
    </source>
</evidence>
<keyword evidence="6" id="KW-0677">Repeat</keyword>
<dbReference type="SUPFAM" id="SSF47923">
    <property type="entry name" value="Ypt/Rab-GAP domain of gyp1p"/>
    <property type="match status" value="1"/>
</dbReference>
<keyword evidence="4" id="KW-0963">Cytoplasm</keyword>
<comment type="subcellular location">
    <subcellularLocation>
        <location evidence="1">Cytoplasm</location>
        <location evidence="1">Cytoskeleton</location>
        <location evidence="1">Cilium basal body</location>
    </subcellularLocation>
    <subcellularLocation>
        <location evidence="2">Cytoplasm</location>
        <location evidence="2">Cytoskeleton</location>
        <location evidence="2">Microtubule organizing center</location>
        <location evidence="2">Centrosome</location>
        <location evidence="2">Centriolar satellite</location>
    </subcellularLocation>
</comment>
<dbReference type="Gene3D" id="2.130.10.10">
    <property type="entry name" value="YVTN repeat-like/Quinoprotein amine dehydrogenase"/>
    <property type="match status" value="2"/>
</dbReference>
<dbReference type="PANTHER" id="PTHR19853:SF1">
    <property type="entry name" value="TBC1 DOMAIN FAMILY MEMBER 31"/>
    <property type="match status" value="1"/>
</dbReference>
<evidence type="ECO:0000256" key="11">
    <source>
        <dbReference type="ARBA" id="ARBA00034464"/>
    </source>
</evidence>
<keyword evidence="8" id="KW-0175">Coiled coil</keyword>
<dbReference type="Pfam" id="PF00566">
    <property type="entry name" value="RabGAP-TBC"/>
    <property type="match status" value="1"/>
</dbReference>
<sequence length="812" mass="92759">MESGNQGEYDNVEKFDIKIKSKPKDGVILQLHHTVRGSNGESHRIRFSVGTFEDVHEKLACADNIGNIFVLDFSDLKFWKLKSQGPCTALQFSPHNLDTLVVAGAKKFTINFIDCESGTTTVSLLGHTAPIKHISFSNNKINNLLTASPAEAILWELRNYTKYFTLNTYVEAQIQQILFTPAGDYLVACFQNDTVQIWRHETMKSVKQIIPNELKHLKNIAFTMNGRAMAMAGLAPILILFSMDTWKAIKSIDLLKYDIAGVQQMAFIPQMFDGGANKVLAILSSDCNLIFLDLETLKVVNTIQPDSSNVRRFVVSPTGKYFLCVLQLGEINIYNTSYVLESKQSPTEKPIHEEFACTSIKKSNKEHSPTRVEVEAKMRTCMDSARLRRILMQYGEYPDKFRSIIWRSLLATPRNRTAYSVLVDKGIHSSYKDIESQFTIHSSLTLKNLKRLLSCLAHWCPLFGVMKFLPSFVFPFVKILQKDPLLLFEIVATVLLNQCQLWFEYAPFPPVSILAMVENILAEHDRQLLNHFCELGVTSQTYALKILETAFSEVLTCSEWLILWDHILSNEPAYILMAVVSYNIVQKNAIRRLKTHEQLENFFHMQNPIDKKTFLKKAYVLLTETPDDIHPRRFFNSFTPLEKGSCYQLFSGYPKATICLKLAKRERKKQKSGPYTLKELTSKSQEKEINSRLKTTKSSDSESNNSDGIQDKNFIESSSKKTKKRSNRVCNNKDRKTKDDLIQSIMYPATIQLQKKRDNAGGRKDKCSKKEKEASKRSTLPPKVDSEKRNSFLEQEVEKLMQSCSSYEDSND</sequence>
<evidence type="ECO:0000259" key="13">
    <source>
        <dbReference type="PROSITE" id="PS50086"/>
    </source>
</evidence>
<dbReference type="AlphaFoldDB" id="A0A8J2QMT0"/>
<evidence type="ECO:0000256" key="12">
    <source>
        <dbReference type="SAM" id="MobiDB-lite"/>
    </source>
</evidence>
<feature type="region of interest" description="Disordered" evidence="12">
    <location>
        <begin position="671"/>
        <end position="743"/>
    </location>
</feature>
<dbReference type="FunFam" id="1.10.472.80:FF:000022">
    <property type="entry name" value="TBC1 domain family, member 31"/>
    <property type="match status" value="1"/>
</dbReference>